<evidence type="ECO:0000256" key="2">
    <source>
        <dbReference type="ARBA" id="ARBA00022737"/>
    </source>
</evidence>
<feature type="compositionally biased region" description="Basic residues" evidence="5">
    <location>
        <begin position="260"/>
        <end position="274"/>
    </location>
</feature>
<dbReference type="InterPro" id="IPR050216">
    <property type="entry name" value="LRR_domain-containing"/>
</dbReference>
<accession>B9G624</accession>
<dbReference type="PANTHER" id="PTHR48051:SF1">
    <property type="entry name" value="RAS SUPPRESSOR PROTEIN 1"/>
    <property type="match status" value="1"/>
</dbReference>
<dbReference type="InterPro" id="IPR000626">
    <property type="entry name" value="Ubiquitin-like_dom"/>
</dbReference>
<reference evidence="7" key="1">
    <citation type="journal article" date="2005" name="PLoS Biol.">
        <title>The genomes of Oryza sativa: a history of duplications.</title>
        <authorList>
            <person name="Yu J."/>
            <person name="Wang J."/>
            <person name="Lin W."/>
            <person name="Li S."/>
            <person name="Li H."/>
            <person name="Zhou J."/>
            <person name="Ni P."/>
            <person name="Dong W."/>
            <person name="Hu S."/>
            <person name="Zeng C."/>
            <person name="Zhang J."/>
            <person name="Zhang Y."/>
            <person name="Li R."/>
            <person name="Xu Z."/>
            <person name="Li S."/>
            <person name="Li X."/>
            <person name="Zheng H."/>
            <person name="Cong L."/>
            <person name="Lin L."/>
            <person name="Yin J."/>
            <person name="Geng J."/>
            <person name="Li G."/>
            <person name="Shi J."/>
            <person name="Liu J."/>
            <person name="Lv H."/>
            <person name="Li J."/>
            <person name="Wang J."/>
            <person name="Deng Y."/>
            <person name="Ran L."/>
            <person name="Shi X."/>
            <person name="Wang X."/>
            <person name="Wu Q."/>
            <person name="Li C."/>
            <person name="Ren X."/>
            <person name="Wang J."/>
            <person name="Wang X."/>
            <person name="Li D."/>
            <person name="Liu D."/>
            <person name="Zhang X."/>
            <person name="Ji Z."/>
            <person name="Zhao W."/>
            <person name="Sun Y."/>
            <person name="Zhang Z."/>
            <person name="Bao J."/>
            <person name="Han Y."/>
            <person name="Dong L."/>
            <person name="Ji J."/>
            <person name="Chen P."/>
            <person name="Wu S."/>
            <person name="Liu J."/>
            <person name="Xiao Y."/>
            <person name="Bu D."/>
            <person name="Tan J."/>
            <person name="Yang L."/>
            <person name="Ye C."/>
            <person name="Zhang J."/>
            <person name="Xu J."/>
            <person name="Zhou Y."/>
            <person name="Yu Y."/>
            <person name="Zhang B."/>
            <person name="Zhuang S."/>
            <person name="Wei H."/>
            <person name="Liu B."/>
            <person name="Lei M."/>
            <person name="Yu H."/>
            <person name="Li Y."/>
            <person name="Xu H."/>
            <person name="Wei S."/>
            <person name="He X."/>
            <person name="Fang L."/>
            <person name="Zhang Z."/>
            <person name="Zhang Y."/>
            <person name="Huang X."/>
            <person name="Su Z."/>
            <person name="Tong W."/>
            <person name="Li J."/>
            <person name="Tong Z."/>
            <person name="Li S."/>
            <person name="Ye J."/>
            <person name="Wang L."/>
            <person name="Fang L."/>
            <person name="Lei T."/>
            <person name="Chen C."/>
            <person name="Chen H."/>
            <person name="Xu Z."/>
            <person name="Li H."/>
            <person name="Huang H."/>
            <person name="Zhang F."/>
            <person name="Xu H."/>
            <person name="Li N."/>
            <person name="Zhao C."/>
            <person name="Li S."/>
            <person name="Dong L."/>
            <person name="Huang Y."/>
            <person name="Li L."/>
            <person name="Xi Y."/>
            <person name="Qi Q."/>
            <person name="Li W."/>
            <person name="Zhang B."/>
            <person name="Hu W."/>
            <person name="Zhang Y."/>
            <person name="Tian X."/>
            <person name="Jiao Y."/>
            <person name="Liang X."/>
            <person name="Jin J."/>
            <person name="Gao L."/>
            <person name="Zheng W."/>
            <person name="Hao B."/>
            <person name="Liu S."/>
            <person name="Wang W."/>
            <person name="Yuan L."/>
            <person name="Cao M."/>
            <person name="McDermott J."/>
            <person name="Samudrala R."/>
            <person name="Wang J."/>
            <person name="Wong G.K."/>
            <person name="Yang H."/>
        </authorList>
    </citation>
    <scope>NUCLEOTIDE SEQUENCE [LARGE SCALE GENOMIC DNA]</scope>
</reference>
<dbReference type="Pfam" id="PF23598">
    <property type="entry name" value="LRR_14"/>
    <property type="match status" value="1"/>
</dbReference>
<dbReference type="Pfam" id="PF00240">
    <property type="entry name" value="ubiquitin"/>
    <property type="match status" value="1"/>
</dbReference>
<sequence>MESSPPPPPPTITVQVKFGGRTIPVEVPAAATAADLKRLLQPLTNVLPRGQRLICKGKVLADAASLSSMQVVNGSKVMLMASQGLHQGDGPITKNSSVPAPSTRRASNVKEAQIQKSDTNVSKIRPERWKATGIIALSDSSLKQSVAVVSISFPPLQRLEPGQIQEEEGSTRVSSRLVSSSSAISKEEEGQIQEEEEGKRKEGSTRIPGSGRLEGNVATAGIIFLLFSSFSPALSSSLAPNSLLQDLRCSGSSGQGVRKQQIRSHKLRRQRQTGRKGEERRAAAVPEEVWGCGSSIRVLDVSNNCIEAIPQEIAALRSLQKLILTANDIADGNISWEGLTCVQTLTVLSLSQNRLVTLPSSLGSITHLRELRIANNRLENLPVEIGLLKHLEILIANNNRITSLPSSIGGCESLNEVDLSSNLLAELPEAFGNLQHLKALSVRNNGLTSLPSAFFIKCSQLITLDLHGTEITNDVLRQVDGWEEFDERRRKKHQKQLDFRVGSSVVFDEGADDDYRRL</sequence>
<dbReference type="InterPro" id="IPR032675">
    <property type="entry name" value="LRR_dom_sf"/>
</dbReference>
<dbReference type="SUPFAM" id="SSF52058">
    <property type="entry name" value="L domain-like"/>
    <property type="match status" value="1"/>
</dbReference>
<keyword evidence="2" id="KW-0677">Repeat</keyword>
<name>B9G624_ORYSJ</name>
<feature type="region of interest" description="Disordered" evidence="5">
    <location>
        <begin position="251"/>
        <end position="280"/>
    </location>
</feature>
<dbReference type="Gene3D" id="3.80.10.10">
    <property type="entry name" value="Ribonuclease Inhibitor"/>
    <property type="match status" value="2"/>
</dbReference>
<comment type="similarity">
    <text evidence="3">Belongs to the SHOC2 family.</text>
</comment>
<dbReference type="EMBL" id="CM000147">
    <property type="protein sequence ID" value="EEE51071.1"/>
    <property type="molecule type" value="Genomic_DNA"/>
</dbReference>
<evidence type="ECO:0000259" key="6">
    <source>
        <dbReference type="PROSITE" id="PS50053"/>
    </source>
</evidence>
<evidence type="ECO:0000256" key="1">
    <source>
        <dbReference type="ARBA" id="ARBA00022614"/>
    </source>
</evidence>
<reference evidence="7" key="2">
    <citation type="submission" date="2008-12" db="EMBL/GenBank/DDBJ databases">
        <title>Improved gene annotation of the rice (Oryza sativa) genomes.</title>
        <authorList>
            <person name="Wang J."/>
            <person name="Li R."/>
            <person name="Fan W."/>
            <person name="Huang Q."/>
            <person name="Zhang J."/>
            <person name="Zhou Y."/>
            <person name="Hu Y."/>
            <person name="Zi S."/>
            <person name="Li J."/>
            <person name="Ni P."/>
            <person name="Zheng H."/>
            <person name="Zhang Y."/>
            <person name="Zhao M."/>
            <person name="Hao Q."/>
            <person name="McDermott J."/>
            <person name="Samudrala R."/>
            <person name="Kristiansen K."/>
            <person name="Wong G.K.-S."/>
        </authorList>
    </citation>
    <scope>NUCLEOTIDE SEQUENCE</scope>
</reference>
<dbReference type="PROSITE" id="PS51450">
    <property type="entry name" value="LRR"/>
    <property type="match status" value="1"/>
</dbReference>
<dbReference type="AlphaFoldDB" id="B9G624"/>
<dbReference type="Proteomes" id="UP000007752">
    <property type="component" value="Chromosome 10"/>
</dbReference>
<dbReference type="PANTHER" id="PTHR48051">
    <property type="match status" value="1"/>
</dbReference>
<protein>
    <recommendedName>
        <fullName evidence="6">Ubiquitin-like domain-containing protein</fullName>
    </recommendedName>
</protein>
<feature type="compositionally biased region" description="Polar residues" evidence="5">
    <location>
        <begin position="93"/>
        <end position="106"/>
    </location>
</feature>
<dbReference type="HOGENOM" id="CLU_000288_18_15_1"/>
<gene>
    <name evidence="7" type="ORF">OsJ_31767</name>
</gene>
<dbReference type="PROSITE" id="PS50053">
    <property type="entry name" value="UBIQUITIN_2"/>
    <property type="match status" value="1"/>
</dbReference>
<dbReference type="SMART" id="SM00369">
    <property type="entry name" value="LRR_TYP"/>
    <property type="match status" value="6"/>
</dbReference>
<dbReference type="Gene3D" id="3.10.20.90">
    <property type="entry name" value="Phosphatidylinositol 3-kinase Catalytic Subunit, Chain A, domain 1"/>
    <property type="match status" value="1"/>
</dbReference>
<dbReference type="InterPro" id="IPR029071">
    <property type="entry name" value="Ubiquitin-like_domsf"/>
</dbReference>
<evidence type="ECO:0000256" key="3">
    <source>
        <dbReference type="ARBA" id="ARBA00023786"/>
    </source>
</evidence>
<organism evidence="7">
    <name type="scientific">Oryza sativa subsp. japonica</name>
    <name type="common">Rice</name>
    <dbReference type="NCBI Taxonomy" id="39947"/>
    <lineage>
        <taxon>Eukaryota</taxon>
        <taxon>Viridiplantae</taxon>
        <taxon>Streptophyta</taxon>
        <taxon>Embryophyta</taxon>
        <taxon>Tracheophyta</taxon>
        <taxon>Spermatophyta</taxon>
        <taxon>Magnoliopsida</taxon>
        <taxon>Liliopsida</taxon>
        <taxon>Poales</taxon>
        <taxon>Poaceae</taxon>
        <taxon>BOP clade</taxon>
        <taxon>Oryzoideae</taxon>
        <taxon>Oryzeae</taxon>
        <taxon>Oryzinae</taxon>
        <taxon>Oryza</taxon>
        <taxon>Oryza sativa</taxon>
    </lineage>
</organism>
<evidence type="ECO:0000313" key="7">
    <source>
        <dbReference type="EMBL" id="EEE51071.1"/>
    </source>
</evidence>
<feature type="region of interest" description="Disordered" evidence="5">
    <location>
        <begin position="160"/>
        <end position="212"/>
    </location>
</feature>
<dbReference type="SMART" id="SM00213">
    <property type="entry name" value="UBQ"/>
    <property type="match status" value="1"/>
</dbReference>
<dbReference type="InterPro" id="IPR055414">
    <property type="entry name" value="LRR_R13L4/SHOC2-like"/>
</dbReference>
<feature type="domain" description="Ubiquitin-like" evidence="6">
    <location>
        <begin position="10"/>
        <end position="83"/>
    </location>
</feature>
<dbReference type="InterPro" id="IPR001611">
    <property type="entry name" value="Leu-rich_rpt"/>
</dbReference>
<dbReference type="SUPFAM" id="SSF54236">
    <property type="entry name" value="Ubiquitin-like"/>
    <property type="match status" value="1"/>
</dbReference>
<evidence type="ECO:0000256" key="5">
    <source>
        <dbReference type="SAM" id="MobiDB-lite"/>
    </source>
</evidence>
<keyword evidence="1" id="KW-0433">Leucine-rich repeat</keyword>
<proteinExistence type="inferred from homology"/>
<dbReference type="SMART" id="SM00364">
    <property type="entry name" value="LRR_BAC"/>
    <property type="match status" value="5"/>
</dbReference>
<comment type="function">
    <text evidence="4">Leucine-rich repeat protein that likely mediates protein interactions, possibly in the context of signal transduction.</text>
</comment>
<feature type="region of interest" description="Disordered" evidence="5">
    <location>
        <begin position="85"/>
        <end position="123"/>
    </location>
</feature>
<feature type="compositionally biased region" description="Low complexity" evidence="5">
    <location>
        <begin position="171"/>
        <end position="184"/>
    </location>
</feature>
<evidence type="ECO:0000256" key="4">
    <source>
        <dbReference type="ARBA" id="ARBA00037519"/>
    </source>
</evidence>
<dbReference type="InterPro" id="IPR003591">
    <property type="entry name" value="Leu-rich_rpt_typical-subtyp"/>
</dbReference>